<evidence type="ECO:0000256" key="1">
    <source>
        <dbReference type="ARBA" id="ARBA00005417"/>
    </source>
</evidence>
<keyword evidence="3 5" id="KW-0067">ATP-binding</keyword>
<reference evidence="5 6" key="1">
    <citation type="submission" date="2018-08" db="EMBL/GenBank/DDBJ databases">
        <title>Whole genome sequence analysis of Dermacoccus abyssi bacteria isolated from Deep Mariana trench Micromonospora spp reveals genes involved in the environmental adaptation and production of secondary metabolites.</title>
        <authorList>
            <person name="Abdel-Mageed W.M."/>
            <person name="Lehri B."/>
            <person name="Nouioui I."/>
            <person name="Goodfellow I."/>
            <person name="Jaspars M."/>
            <person name="Karlyshev A."/>
        </authorList>
    </citation>
    <scope>NUCLEOTIDE SEQUENCE [LARGE SCALE GENOMIC DNA]</scope>
    <source>
        <strain evidence="5 6">MT1.1</strain>
    </source>
</reference>
<comment type="similarity">
    <text evidence="1">Belongs to the ABC transporter superfamily.</text>
</comment>
<dbReference type="EMBL" id="QWLM01000008">
    <property type="protein sequence ID" value="RHW45743.1"/>
    <property type="molecule type" value="Genomic_DNA"/>
</dbReference>
<accession>A0A417Z4R9</accession>
<dbReference type="PANTHER" id="PTHR24220">
    <property type="entry name" value="IMPORT ATP-BINDING PROTEIN"/>
    <property type="match status" value="1"/>
</dbReference>
<dbReference type="PROSITE" id="PS00211">
    <property type="entry name" value="ABC_TRANSPORTER_1"/>
    <property type="match status" value="1"/>
</dbReference>
<dbReference type="AlphaFoldDB" id="A0A417Z4R9"/>
<dbReference type="Proteomes" id="UP000285376">
    <property type="component" value="Unassembled WGS sequence"/>
</dbReference>
<gene>
    <name evidence="5" type="ORF">D1832_08575</name>
</gene>
<dbReference type="PANTHER" id="PTHR24220:SF689">
    <property type="entry name" value="LIPOPROTEIN-RELEASING SYSTEM ATP-BINDING PROTEIN LOLD"/>
    <property type="match status" value="1"/>
</dbReference>
<dbReference type="GO" id="GO:0005886">
    <property type="term" value="C:plasma membrane"/>
    <property type="evidence" value="ECO:0007669"/>
    <property type="project" value="TreeGrafter"/>
</dbReference>
<dbReference type="SUPFAM" id="SSF52540">
    <property type="entry name" value="P-loop containing nucleoside triphosphate hydrolases"/>
    <property type="match status" value="1"/>
</dbReference>
<keyword evidence="2" id="KW-0547">Nucleotide-binding</keyword>
<dbReference type="GO" id="GO:0016887">
    <property type="term" value="F:ATP hydrolysis activity"/>
    <property type="evidence" value="ECO:0007669"/>
    <property type="project" value="InterPro"/>
</dbReference>
<dbReference type="InterPro" id="IPR017871">
    <property type="entry name" value="ABC_transporter-like_CS"/>
</dbReference>
<dbReference type="InterPro" id="IPR003593">
    <property type="entry name" value="AAA+_ATPase"/>
</dbReference>
<dbReference type="PROSITE" id="PS50893">
    <property type="entry name" value="ABC_TRANSPORTER_2"/>
    <property type="match status" value="1"/>
</dbReference>
<organism evidence="5 6">
    <name type="scientific">Dermacoccus abyssi</name>
    <dbReference type="NCBI Taxonomy" id="322596"/>
    <lineage>
        <taxon>Bacteria</taxon>
        <taxon>Bacillati</taxon>
        <taxon>Actinomycetota</taxon>
        <taxon>Actinomycetes</taxon>
        <taxon>Micrococcales</taxon>
        <taxon>Dermacoccaceae</taxon>
        <taxon>Dermacoccus</taxon>
    </lineage>
</organism>
<evidence type="ECO:0000256" key="3">
    <source>
        <dbReference type="ARBA" id="ARBA00022840"/>
    </source>
</evidence>
<sequence length="214" mass="22090">MSLVARQVAYTYPGANGAQVGPLDLEVRPGAVTALVGPSGSGKSTLTRLLAGLLAASAGEVRCDDEPVRAGGRLSGHTALLTQHPLAAADPRMRLGDAIQLAARLRGRQVDAVALAEEVGLDGSVLDRLPREVSGGQLQRLLLARALAQGPRYLLADEATAHLDPITSTAIADALRRRAADGLGILLVTHDHALAASLAEHRYALDAGGRTLSA</sequence>
<name>A0A417Z4R9_9MICO</name>
<dbReference type="SMART" id="SM00382">
    <property type="entry name" value="AAA"/>
    <property type="match status" value="1"/>
</dbReference>
<proteinExistence type="inferred from homology"/>
<feature type="domain" description="ABC transporter" evidence="4">
    <location>
        <begin position="3"/>
        <end position="214"/>
    </location>
</feature>
<evidence type="ECO:0000256" key="2">
    <source>
        <dbReference type="ARBA" id="ARBA00022741"/>
    </source>
</evidence>
<dbReference type="InterPro" id="IPR015854">
    <property type="entry name" value="ABC_transpr_LolD-like"/>
</dbReference>
<comment type="caution">
    <text evidence="5">The sequence shown here is derived from an EMBL/GenBank/DDBJ whole genome shotgun (WGS) entry which is preliminary data.</text>
</comment>
<dbReference type="Pfam" id="PF00005">
    <property type="entry name" value="ABC_tran"/>
    <property type="match status" value="1"/>
</dbReference>
<dbReference type="GO" id="GO:0022857">
    <property type="term" value="F:transmembrane transporter activity"/>
    <property type="evidence" value="ECO:0007669"/>
    <property type="project" value="TreeGrafter"/>
</dbReference>
<protein>
    <submittedName>
        <fullName evidence="5">ATP-binding cassette domain-containing protein</fullName>
    </submittedName>
</protein>
<evidence type="ECO:0000313" key="6">
    <source>
        <dbReference type="Proteomes" id="UP000285376"/>
    </source>
</evidence>
<dbReference type="InterPro" id="IPR003439">
    <property type="entry name" value="ABC_transporter-like_ATP-bd"/>
</dbReference>
<evidence type="ECO:0000313" key="5">
    <source>
        <dbReference type="EMBL" id="RHW45743.1"/>
    </source>
</evidence>
<dbReference type="RefSeq" id="WP_118913490.1">
    <property type="nucleotide sequence ID" value="NZ_CBCRVH010000009.1"/>
</dbReference>
<dbReference type="Gene3D" id="3.40.50.300">
    <property type="entry name" value="P-loop containing nucleotide triphosphate hydrolases"/>
    <property type="match status" value="1"/>
</dbReference>
<dbReference type="GO" id="GO:0005524">
    <property type="term" value="F:ATP binding"/>
    <property type="evidence" value="ECO:0007669"/>
    <property type="project" value="UniProtKB-KW"/>
</dbReference>
<dbReference type="InterPro" id="IPR027417">
    <property type="entry name" value="P-loop_NTPase"/>
</dbReference>
<evidence type="ECO:0000259" key="4">
    <source>
        <dbReference type="PROSITE" id="PS50893"/>
    </source>
</evidence>